<feature type="region of interest" description="Disordered" evidence="1">
    <location>
        <begin position="262"/>
        <end position="329"/>
    </location>
</feature>
<gene>
    <name evidence="2" type="ORF">HDID_LOCUS3057</name>
</gene>
<dbReference type="WBParaSite" id="HDID_0000305901-mRNA-1">
    <property type="protein sequence ID" value="HDID_0000305901-mRNA-1"/>
    <property type="gene ID" value="HDID_0000305901"/>
</dbReference>
<feature type="compositionally biased region" description="Basic and acidic residues" evidence="1">
    <location>
        <begin position="441"/>
        <end position="466"/>
    </location>
</feature>
<feature type="compositionally biased region" description="Polar residues" evidence="1">
    <location>
        <begin position="200"/>
        <end position="217"/>
    </location>
</feature>
<sequence>MRNARIGVKQKLKPSEKSFSSSLKSKKMAEYNHRNHRNFANVQSSQNEYQFNCSANENQTTGKNNKTESFENLIRLLEDLKTTIMESTKSGKSNLRESTIVSMETVLNQIKSRLNESQMKVGLEGSEESSSSVVSMIREVENSIKSLKRPIDSSKPPISTLKPPSLKVNSLEIPSSGIEANQTNRSPTDTTSPLLKDTRASPSQLSSQKASKGFNNLSETNAEITEVEIKNSGSRQSKRSIESHKSATPAFKYSIAKKNLVKSGTLQQPSPIKTEVEEPERNLIPSKAGLESRNSEQASTSSPDVIQRKSQSCPPPENRKIIAESKSPFNTDTGRKFSTVLSRVSHSLRSHSGRSPLSKINLLNRESIKLCSRILKFCAEIHACSPGEVTQFQNVSPEELYEKISAMGPEGEEFLKSAQIYLDHSSLNVTGRGTVISSGNDIREEPDGRPSISKKSENRTFQEDSIRTMSADQNNFENDSTKLMLQDLGASEKSSDLKSETTKIKLDPEVISSPRELRNSLPSSQVLQESEICHRKTCVSNQDPGENVDLENFEGTSASRDSRKSNFIPLPQSQMTDIKSALNDICRCIIGIDSRDQSGPGSGVLNMLTDVRDTIKSISASQQEPQPAQPEVLSALKEIRETIYGVEERTQQAQERTNKEMMSMLDSVRKSIRSVEVSNDETAALKNQQIVDALNEMRQSVTNLEERSLAPEKTLNPKVASLLSEIRSSIRFMESVRASQRSATDASMMNVLQDIKQSLVSIEGKRNSAVSQRPSVNMFVLGRKSDHPEEVMNSRNGFKARDSSSPKSSVMLESERIQDLRHEKESYQEETNQIPPHRNIETPPTLEDNYVKKALDDIRQSMQQIVAQKPPSCDGTELKESINEVKQEIRSLYSERSSIRKLSESVTDIKTGMKSLIDNIPVIVDAASQTPGKSDRKASSVKKNSIPNEESSSGSEEKASSICKKVLDIMSEMKEESALNLPKPLKMAEGSNLRMPVNSVDQLPSTFTFSFVGPQPPDINEPMVININGRNFKCSRI</sequence>
<feature type="compositionally biased region" description="Polar residues" evidence="1">
    <location>
        <begin position="467"/>
        <end position="478"/>
    </location>
</feature>
<feature type="region of interest" description="Disordered" evidence="1">
    <location>
        <begin position="1"/>
        <end position="35"/>
    </location>
</feature>
<feature type="region of interest" description="Disordered" evidence="1">
    <location>
        <begin position="787"/>
        <end position="812"/>
    </location>
</feature>
<name>A0A0R3SE82_HYMDI</name>
<dbReference type="OrthoDB" id="10440523at2759"/>
<feature type="compositionally biased region" description="Polar residues" evidence="1">
    <location>
        <begin position="178"/>
        <end position="193"/>
    </location>
</feature>
<dbReference type="AlphaFoldDB" id="A0A0R3SE82"/>
<proteinExistence type="predicted"/>
<feature type="region of interest" description="Disordered" evidence="1">
    <location>
        <begin position="148"/>
        <end position="217"/>
    </location>
</feature>
<evidence type="ECO:0000313" key="3">
    <source>
        <dbReference type="Proteomes" id="UP000274504"/>
    </source>
</evidence>
<feature type="region of interest" description="Disordered" evidence="1">
    <location>
        <begin position="226"/>
        <end position="245"/>
    </location>
</feature>
<feature type="compositionally biased region" description="Polar residues" evidence="1">
    <location>
        <begin position="262"/>
        <end position="271"/>
    </location>
</feature>
<reference evidence="4" key="1">
    <citation type="submission" date="2017-02" db="UniProtKB">
        <authorList>
            <consortium name="WormBaseParasite"/>
        </authorList>
    </citation>
    <scope>IDENTIFICATION</scope>
</reference>
<dbReference type="Proteomes" id="UP000274504">
    <property type="component" value="Unassembled WGS sequence"/>
</dbReference>
<feature type="region of interest" description="Disordered" evidence="1">
    <location>
        <begin position="433"/>
        <end position="478"/>
    </location>
</feature>
<evidence type="ECO:0000256" key="1">
    <source>
        <dbReference type="SAM" id="MobiDB-lite"/>
    </source>
</evidence>
<evidence type="ECO:0000313" key="2">
    <source>
        <dbReference type="EMBL" id="VDL26845.1"/>
    </source>
</evidence>
<accession>A0A0R3SE82</accession>
<dbReference type="EMBL" id="UYSG01000861">
    <property type="protein sequence ID" value="VDL26845.1"/>
    <property type="molecule type" value="Genomic_DNA"/>
</dbReference>
<feature type="region of interest" description="Disordered" evidence="1">
    <location>
        <begin position="928"/>
        <end position="959"/>
    </location>
</feature>
<feature type="compositionally biased region" description="Polar residues" evidence="1">
    <location>
        <begin position="295"/>
        <end position="312"/>
    </location>
</feature>
<evidence type="ECO:0000313" key="4">
    <source>
        <dbReference type="WBParaSite" id="HDID_0000305901-mRNA-1"/>
    </source>
</evidence>
<reference evidence="2 3" key="2">
    <citation type="submission" date="2018-11" db="EMBL/GenBank/DDBJ databases">
        <authorList>
            <consortium name="Pathogen Informatics"/>
        </authorList>
    </citation>
    <scope>NUCLEOTIDE SEQUENCE [LARGE SCALE GENOMIC DNA]</scope>
</reference>
<organism evidence="4">
    <name type="scientific">Hymenolepis diminuta</name>
    <name type="common">Rat tapeworm</name>
    <dbReference type="NCBI Taxonomy" id="6216"/>
    <lineage>
        <taxon>Eukaryota</taxon>
        <taxon>Metazoa</taxon>
        <taxon>Spiralia</taxon>
        <taxon>Lophotrochozoa</taxon>
        <taxon>Platyhelminthes</taxon>
        <taxon>Cestoda</taxon>
        <taxon>Eucestoda</taxon>
        <taxon>Cyclophyllidea</taxon>
        <taxon>Hymenolepididae</taxon>
        <taxon>Hymenolepis</taxon>
    </lineage>
</organism>
<protein>
    <submittedName>
        <fullName evidence="4">F-actin binding domain-containing protein</fullName>
    </submittedName>
</protein>